<evidence type="ECO:0000259" key="1">
    <source>
        <dbReference type="Pfam" id="PF03749"/>
    </source>
</evidence>
<feature type="domain" description="Sugar fermentation stimulation protein C-terminal" evidence="1">
    <location>
        <begin position="83"/>
        <end position="221"/>
    </location>
</feature>
<accession>A0A3B0UKH9</accession>
<dbReference type="PANTHER" id="PTHR30545">
    <property type="entry name" value="SUGAR FERMENTATION STIMULATION PROTEIN A"/>
    <property type="match status" value="1"/>
</dbReference>
<dbReference type="InterPro" id="IPR005224">
    <property type="entry name" value="SfsA"/>
</dbReference>
<dbReference type="PANTHER" id="PTHR30545:SF2">
    <property type="entry name" value="SUGAR FERMENTATION STIMULATION PROTEIN A"/>
    <property type="match status" value="1"/>
</dbReference>
<dbReference type="EMBL" id="UOEQ01000575">
    <property type="protein sequence ID" value="VAW25019.1"/>
    <property type="molecule type" value="Genomic_DNA"/>
</dbReference>
<dbReference type="AlphaFoldDB" id="A0A3B0UKH9"/>
<gene>
    <name evidence="3" type="ORF">MNBD_ALPHA11-1674</name>
</gene>
<dbReference type="Pfam" id="PF03749">
    <property type="entry name" value="SfsA"/>
    <property type="match status" value="1"/>
</dbReference>
<sequence length="233" mass="25840">MQLPASMTKVKLIKRYKRFLADVEFTDGTIETAHCANTGSMSGLTDPGLPVWVWKSDNPNRKLSWSLELVGLESGLVGINTSRPNQLVAEALKNKKITPLKDYSQIQPEVKYGEKSRIDFLLTEPGLPKCYVEVKNVHYSTRAGLAQFPDSATSRGARHLMEMSKMCQQGHRAATIYVVQRTDCTEFSLCQENDPAYVSAFAEAKKNGVESYIYSCAISPTELKLCSALAFSS</sequence>
<organism evidence="3">
    <name type="scientific">hydrothermal vent metagenome</name>
    <dbReference type="NCBI Taxonomy" id="652676"/>
    <lineage>
        <taxon>unclassified sequences</taxon>
        <taxon>metagenomes</taxon>
        <taxon>ecological metagenomes</taxon>
    </lineage>
</organism>
<evidence type="ECO:0000313" key="3">
    <source>
        <dbReference type="EMBL" id="VAW25019.1"/>
    </source>
</evidence>
<dbReference type="GO" id="GO:0003677">
    <property type="term" value="F:DNA binding"/>
    <property type="evidence" value="ECO:0007669"/>
    <property type="project" value="InterPro"/>
</dbReference>
<name>A0A3B0UKH9_9ZZZZ</name>
<dbReference type="InterPro" id="IPR040452">
    <property type="entry name" value="SfsA_C"/>
</dbReference>
<feature type="domain" description="SfsA N-terminal OB" evidence="2">
    <location>
        <begin position="13"/>
        <end position="79"/>
    </location>
</feature>
<reference evidence="3" key="1">
    <citation type="submission" date="2018-06" db="EMBL/GenBank/DDBJ databases">
        <authorList>
            <person name="Zhirakovskaya E."/>
        </authorList>
    </citation>
    <scope>NUCLEOTIDE SEQUENCE</scope>
</reference>
<evidence type="ECO:0000259" key="2">
    <source>
        <dbReference type="Pfam" id="PF17746"/>
    </source>
</evidence>
<dbReference type="NCBIfam" id="TIGR00230">
    <property type="entry name" value="sfsA"/>
    <property type="match status" value="1"/>
</dbReference>
<proteinExistence type="inferred from homology"/>
<dbReference type="Gene3D" id="2.40.50.580">
    <property type="match status" value="1"/>
</dbReference>
<dbReference type="CDD" id="cd22359">
    <property type="entry name" value="SfsA-like_bacterial"/>
    <property type="match status" value="1"/>
</dbReference>
<dbReference type="Pfam" id="PF17746">
    <property type="entry name" value="SfsA_N"/>
    <property type="match status" value="1"/>
</dbReference>
<dbReference type="Gene3D" id="3.40.1350.60">
    <property type="match status" value="1"/>
</dbReference>
<dbReference type="HAMAP" id="MF_00095">
    <property type="entry name" value="SfsA"/>
    <property type="match status" value="1"/>
</dbReference>
<protein>
    <submittedName>
        <fullName evidence="3">Sugar fermentation stimulation protein SfsA</fullName>
    </submittedName>
</protein>
<dbReference type="InterPro" id="IPR041465">
    <property type="entry name" value="SfsA_N"/>
</dbReference>